<dbReference type="AlphaFoldDB" id="A0A0G4NFH3"/>
<keyword evidence="3" id="KW-0121">Carboxypeptidase</keyword>
<proteinExistence type="inferred from homology"/>
<feature type="domain" description="Peptidase M14" evidence="11">
    <location>
        <begin position="244"/>
        <end position="548"/>
    </location>
</feature>
<dbReference type="Gene3D" id="3.40.630.10">
    <property type="entry name" value="Zn peptidases"/>
    <property type="match status" value="1"/>
</dbReference>
<evidence type="ECO:0000259" key="11">
    <source>
        <dbReference type="PROSITE" id="PS52035"/>
    </source>
</evidence>
<keyword evidence="4" id="KW-0645">Protease</keyword>
<dbReference type="Pfam" id="PF00246">
    <property type="entry name" value="Peptidase_M14"/>
    <property type="match status" value="1"/>
</dbReference>
<dbReference type="EMBL" id="CVQI01034640">
    <property type="protein sequence ID" value="CRK45252.1"/>
    <property type="molecule type" value="Genomic_DNA"/>
</dbReference>
<keyword evidence="6" id="KW-0732">Signal</keyword>
<dbReference type="GO" id="GO:0006508">
    <property type="term" value="P:proteolysis"/>
    <property type="evidence" value="ECO:0007669"/>
    <property type="project" value="UniProtKB-KW"/>
</dbReference>
<evidence type="ECO:0000256" key="6">
    <source>
        <dbReference type="ARBA" id="ARBA00022729"/>
    </source>
</evidence>
<dbReference type="Proteomes" id="UP000045706">
    <property type="component" value="Unassembled WGS sequence"/>
</dbReference>
<dbReference type="PANTHER" id="PTHR11705:SF143">
    <property type="entry name" value="SLL0236 PROTEIN"/>
    <property type="match status" value="1"/>
</dbReference>
<evidence type="ECO:0000313" key="12">
    <source>
        <dbReference type="EMBL" id="CRK45252.1"/>
    </source>
</evidence>
<dbReference type="GO" id="GO:0004181">
    <property type="term" value="F:metallocarboxypeptidase activity"/>
    <property type="evidence" value="ECO:0007669"/>
    <property type="project" value="InterPro"/>
</dbReference>
<evidence type="ECO:0000256" key="2">
    <source>
        <dbReference type="ARBA" id="ARBA00005988"/>
    </source>
</evidence>
<dbReference type="PRINTS" id="PR00765">
    <property type="entry name" value="CRBOXYPTASEA"/>
</dbReference>
<gene>
    <name evidence="12" type="ORF">BN1723_016505</name>
</gene>
<keyword evidence="7" id="KW-0378">Hydrolase</keyword>
<feature type="non-terminal residue" evidence="12">
    <location>
        <position position="1"/>
    </location>
</feature>
<protein>
    <recommendedName>
        <fullName evidence="11">Peptidase M14 domain-containing protein</fullName>
    </recommendedName>
</protein>
<dbReference type="PANTHER" id="PTHR11705">
    <property type="entry name" value="PROTEASE FAMILY M14 CARBOXYPEPTIDASE A,B"/>
    <property type="match status" value="1"/>
</dbReference>
<feature type="active site" description="Proton donor/acceptor" evidence="10">
    <location>
        <position position="512"/>
    </location>
</feature>
<accession>A0A0G4NFH3</accession>
<keyword evidence="9" id="KW-0482">Metalloprotease</keyword>
<reference evidence="13" key="1">
    <citation type="submission" date="2015-05" db="EMBL/GenBank/DDBJ databases">
        <authorList>
            <person name="Fogelqvist Johan"/>
        </authorList>
    </citation>
    <scope>NUCLEOTIDE SEQUENCE [LARGE SCALE GENOMIC DNA]</scope>
</reference>
<evidence type="ECO:0000256" key="3">
    <source>
        <dbReference type="ARBA" id="ARBA00022645"/>
    </source>
</evidence>
<evidence type="ECO:0000256" key="9">
    <source>
        <dbReference type="ARBA" id="ARBA00023049"/>
    </source>
</evidence>
<dbReference type="PROSITE" id="PS52035">
    <property type="entry name" value="PEPTIDASE_M14"/>
    <property type="match status" value="1"/>
</dbReference>
<evidence type="ECO:0000256" key="4">
    <source>
        <dbReference type="ARBA" id="ARBA00022670"/>
    </source>
</evidence>
<comment type="cofactor">
    <cofactor evidence="1">
        <name>Zn(2+)</name>
        <dbReference type="ChEBI" id="CHEBI:29105"/>
    </cofactor>
</comment>
<sequence>QLVSTPARQFTTTSGQLSPILARLSSSAPYLTVAFLFNRFRALHPPSLRQGTGPAHHYAARGDGTGSFLFRKTMAMDDALMRCINTLPTRPSTLAVGLPVVLQPHPPRQLVFPGALSLSLSLDCFAMKFRTATLAVLAAAVAATEFVTYDGYQVFRVATGSDTATVQAQLEALDAIVEDDHHAPGHLDVAIAPENLEAFQALGLASELLQEDLGADIAAESQGNVYRRRQNDDSTLPDLSWWDAYHPYAEHGDFFDDLHASFPNNSELFVAGKSYEGRDIYGIHFWGKDGKDANPAVSWHSTVHAREWVSALTTEYLAYKLISGYLEGDKGTQALVDKFDYYVIPFVNPDGFVFTQTSTRLWRKNRQPRANTTCVGTDGNRNWPFGWHYPGGASDNPCGETYRGLAAADTPEIASLVAWTETVKAKHGVKLFIDFHSYGQYALQPYGYDCSVVPPNFDRQVHVAKCYADAVFAVNGSKYVYGSSCRELYATTGSAPDFHAGAVEAEFAWTIELRPASAGAGGFVLPPEQIRPNVGEQWAGLQYVLSVA</sequence>
<dbReference type="CDD" id="cd03860">
    <property type="entry name" value="M14_CP_A-B_like"/>
    <property type="match status" value="1"/>
</dbReference>
<evidence type="ECO:0000313" key="13">
    <source>
        <dbReference type="Proteomes" id="UP000045706"/>
    </source>
</evidence>
<comment type="similarity">
    <text evidence="2 10">Belongs to the peptidase M14 family.</text>
</comment>
<dbReference type="GO" id="GO:0008270">
    <property type="term" value="F:zinc ion binding"/>
    <property type="evidence" value="ECO:0007669"/>
    <property type="project" value="InterPro"/>
</dbReference>
<dbReference type="SUPFAM" id="SSF53187">
    <property type="entry name" value="Zn-dependent exopeptidases"/>
    <property type="match status" value="1"/>
</dbReference>
<evidence type="ECO:0000256" key="10">
    <source>
        <dbReference type="PROSITE-ProRule" id="PRU01379"/>
    </source>
</evidence>
<keyword evidence="8" id="KW-0862">Zinc</keyword>
<name>A0A0G4NFH3_VERLO</name>
<dbReference type="FunFam" id="3.40.630.10:FF:000084">
    <property type="entry name" value="Carboxypeptidase B2"/>
    <property type="match status" value="1"/>
</dbReference>
<evidence type="ECO:0000256" key="8">
    <source>
        <dbReference type="ARBA" id="ARBA00022833"/>
    </source>
</evidence>
<evidence type="ECO:0000256" key="5">
    <source>
        <dbReference type="ARBA" id="ARBA00022723"/>
    </source>
</evidence>
<evidence type="ECO:0000256" key="7">
    <source>
        <dbReference type="ARBA" id="ARBA00022801"/>
    </source>
</evidence>
<dbReference type="SUPFAM" id="SSF54897">
    <property type="entry name" value="Protease propeptides/inhibitors"/>
    <property type="match status" value="1"/>
</dbReference>
<organism evidence="12 13">
    <name type="scientific">Verticillium longisporum</name>
    <name type="common">Verticillium dahliae var. longisporum</name>
    <dbReference type="NCBI Taxonomy" id="100787"/>
    <lineage>
        <taxon>Eukaryota</taxon>
        <taxon>Fungi</taxon>
        <taxon>Dikarya</taxon>
        <taxon>Ascomycota</taxon>
        <taxon>Pezizomycotina</taxon>
        <taxon>Sordariomycetes</taxon>
        <taxon>Hypocreomycetidae</taxon>
        <taxon>Glomerellales</taxon>
        <taxon>Plectosphaerellaceae</taxon>
        <taxon>Verticillium</taxon>
    </lineage>
</organism>
<dbReference type="SMART" id="SM00631">
    <property type="entry name" value="Zn_pept"/>
    <property type="match status" value="1"/>
</dbReference>
<evidence type="ECO:0000256" key="1">
    <source>
        <dbReference type="ARBA" id="ARBA00001947"/>
    </source>
</evidence>
<keyword evidence="5" id="KW-0479">Metal-binding</keyword>
<dbReference type="InterPro" id="IPR000834">
    <property type="entry name" value="Peptidase_M14"/>
</dbReference>